<gene>
    <name evidence="1" type="primary">Acey_s0050.g1972</name>
    <name evidence="1" type="ORF">Y032_0050g1972</name>
</gene>
<evidence type="ECO:0000313" key="2">
    <source>
        <dbReference type="Proteomes" id="UP000024635"/>
    </source>
</evidence>
<accession>A0A016UAH6</accession>
<proteinExistence type="predicted"/>
<keyword evidence="2" id="KW-1185">Reference proteome</keyword>
<sequence>MTPMELMKFDINVKVCNPIRSKEGDENNISRVLGEFEKMQHQYGGNLIIVVGAATFDAISQRLIGSEQSKMKRRPFIPQLTCLILEKEQESWKLHSNQLLPIRNGASTFPTFDPVSYYSN</sequence>
<dbReference type="AlphaFoldDB" id="A0A016UAH6"/>
<name>A0A016UAH6_9BILA</name>
<evidence type="ECO:0000313" key="1">
    <source>
        <dbReference type="EMBL" id="EYC11553.1"/>
    </source>
</evidence>
<dbReference type="Proteomes" id="UP000024635">
    <property type="component" value="Unassembled WGS sequence"/>
</dbReference>
<protein>
    <submittedName>
        <fullName evidence="1">Uncharacterized protein</fullName>
    </submittedName>
</protein>
<organism evidence="1 2">
    <name type="scientific">Ancylostoma ceylanicum</name>
    <dbReference type="NCBI Taxonomy" id="53326"/>
    <lineage>
        <taxon>Eukaryota</taxon>
        <taxon>Metazoa</taxon>
        <taxon>Ecdysozoa</taxon>
        <taxon>Nematoda</taxon>
        <taxon>Chromadorea</taxon>
        <taxon>Rhabditida</taxon>
        <taxon>Rhabditina</taxon>
        <taxon>Rhabditomorpha</taxon>
        <taxon>Strongyloidea</taxon>
        <taxon>Ancylostomatidae</taxon>
        <taxon>Ancylostomatinae</taxon>
        <taxon>Ancylostoma</taxon>
    </lineage>
</organism>
<dbReference type="OrthoDB" id="5858714at2759"/>
<dbReference type="EMBL" id="JARK01001386">
    <property type="protein sequence ID" value="EYC11553.1"/>
    <property type="molecule type" value="Genomic_DNA"/>
</dbReference>
<reference evidence="2" key="1">
    <citation type="journal article" date="2015" name="Nat. Genet.">
        <title>The genome and transcriptome of the zoonotic hookworm Ancylostoma ceylanicum identify infection-specific gene families.</title>
        <authorList>
            <person name="Schwarz E.M."/>
            <person name="Hu Y."/>
            <person name="Antoshechkin I."/>
            <person name="Miller M.M."/>
            <person name="Sternberg P.W."/>
            <person name="Aroian R.V."/>
        </authorList>
    </citation>
    <scope>NUCLEOTIDE SEQUENCE</scope>
    <source>
        <strain evidence="2">HY135</strain>
    </source>
</reference>
<comment type="caution">
    <text evidence="1">The sequence shown here is derived from an EMBL/GenBank/DDBJ whole genome shotgun (WGS) entry which is preliminary data.</text>
</comment>